<dbReference type="InterPro" id="IPR036872">
    <property type="entry name" value="CH_dom_sf"/>
</dbReference>
<proteinExistence type="predicted"/>
<evidence type="ECO:0000256" key="5">
    <source>
        <dbReference type="SAM" id="MobiDB-lite"/>
    </source>
</evidence>
<feature type="region of interest" description="Disordered" evidence="5">
    <location>
        <begin position="243"/>
        <end position="273"/>
    </location>
</feature>
<organism evidence="8 9">
    <name type="scientific">Cronartium quercuum f. sp. fusiforme G11</name>
    <dbReference type="NCBI Taxonomy" id="708437"/>
    <lineage>
        <taxon>Eukaryota</taxon>
        <taxon>Fungi</taxon>
        <taxon>Dikarya</taxon>
        <taxon>Basidiomycota</taxon>
        <taxon>Pucciniomycotina</taxon>
        <taxon>Pucciniomycetes</taxon>
        <taxon>Pucciniales</taxon>
        <taxon>Coleosporiaceae</taxon>
        <taxon>Cronartium</taxon>
    </lineage>
</organism>
<evidence type="ECO:0000313" key="8">
    <source>
        <dbReference type="EMBL" id="KAG0140160.1"/>
    </source>
</evidence>
<dbReference type="Pfam" id="PF05622">
    <property type="entry name" value="HOOK"/>
    <property type="match status" value="1"/>
</dbReference>
<feature type="coiled-coil region" evidence="4">
    <location>
        <begin position="278"/>
        <end position="457"/>
    </location>
</feature>
<sequence length="878" mass="102175">MSNQTPDIALTLWLSSLELSTFGPKSLNTSSSKKRTLEHLSEIQDGDILWQILATLDSNFFRAPRPSSMSGTMSETWVLRFTSFKKMYKLILRYFEEELRKKPKESLITPNLQKIAKDGDLDECVSLSMIILTLATLVQPDIHVHKIQALPVWAQTALMVGIQSISNSLLSLDSDDQSIANEDVGEEEEDNDLINKLIKEKEEIKKAHEELIKEYQILKNSKEQISRQLFLTEQDLLTLKEETEEKRSNRIRDDDDDNDDNDKTKKEREPDYRIKSERDQLRIEVTNIGNKLDQVESNLEKSYKTIEDQKKKLDELNDVEEINRGLRDQLDEFKHESERARKLENVIEKYKKKLDESADLRRQLKTLEEQNSDLLDRNASLEDEYRKIAAFKPLMEQYKTQISNLETTVSNQRRELDRSTYEIETLTSKLTLAEEEREREVEELALYEERVKELEGELPLKRRVSLPDDSMASFDVRAVEEETGIMAGIGGELNDAIEGRTMTSLKLELRKLKRELRVLRSGENEEESGRRARELVLENLLEDSNRMKRKYEDDYLNAYREKLMLNNQLEEIRSGKSSSGDGPEATIALRMRLNETVEELEKLKAEHAELSVMYEQISNELTTAKSDLVLVGKDQLEILSSLRESVSTEKIGLMNEVERLKNEQNSLRDQMKMKTDQIQSLLLEKINLQSDSIDTRQQMLSRERELSHQSKSNNDDYDERIQVGVLERVCKEKEDELKIVKTKLEKARMFIIDQHKMIQQQATGSPVTPLDLTSLTNSYEEMEQSLRVEITSLREEIDRLKTENKELSVRYEKELRLMGSAWHNLSQQKLREMITLNRNDSVRNISNKNINLGGGGTLRPHSWITQQRDRLKNRDALR</sequence>
<dbReference type="PANTHER" id="PTHR18947">
    <property type="entry name" value="HOOK PROTEINS"/>
    <property type="match status" value="1"/>
</dbReference>
<dbReference type="InterPro" id="IPR008636">
    <property type="entry name" value="Hook_C"/>
</dbReference>
<keyword evidence="2" id="KW-0963">Cytoplasm</keyword>
<keyword evidence="3 4" id="KW-0175">Coiled coil</keyword>
<evidence type="ECO:0000256" key="3">
    <source>
        <dbReference type="ARBA" id="ARBA00023054"/>
    </source>
</evidence>
<keyword evidence="9" id="KW-1185">Reference proteome</keyword>
<dbReference type="Proteomes" id="UP000886653">
    <property type="component" value="Unassembled WGS sequence"/>
</dbReference>
<dbReference type="GO" id="GO:0008017">
    <property type="term" value="F:microtubule binding"/>
    <property type="evidence" value="ECO:0007669"/>
    <property type="project" value="InterPro"/>
</dbReference>
<evidence type="ECO:0000256" key="1">
    <source>
        <dbReference type="ARBA" id="ARBA00004496"/>
    </source>
</evidence>
<evidence type="ECO:0000256" key="2">
    <source>
        <dbReference type="ARBA" id="ARBA00022490"/>
    </source>
</evidence>
<evidence type="ECO:0000259" key="7">
    <source>
        <dbReference type="Pfam" id="PF19047"/>
    </source>
</evidence>
<dbReference type="AlphaFoldDB" id="A0A9P6N636"/>
<accession>A0A9P6N636</accession>
<evidence type="ECO:0000259" key="6">
    <source>
        <dbReference type="Pfam" id="PF05622"/>
    </source>
</evidence>
<dbReference type="PANTHER" id="PTHR18947:SF28">
    <property type="entry name" value="GIRDIN, ISOFORM A"/>
    <property type="match status" value="1"/>
</dbReference>
<feature type="coiled-coil region" evidence="4">
    <location>
        <begin position="194"/>
        <end position="228"/>
    </location>
</feature>
<dbReference type="CDD" id="cd22211">
    <property type="entry name" value="HkD_SF"/>
    <property type="match status" value="1"/>
</dbReference>
<dbReference type="EMBL" id="MU167469">
    <property type="protein sequence ID" value="KAG0140160.1"/>
    <property type="molecule type" value="Genomic_DNA"/>
</dbReference>
<dbReference type="SUPFAM" id="SSF116907">
    <property type="entry name" value="Hook domain"/>
    <property type="match status" value="1"/>
</dbReference>
<name>A0A9P6N636_9BASI</name>
<feature type="coiled-coil region" evidence="4">
    <location>
        <begin position="586"/>
        <end position="677"/>
    </location>
</feature>
<dbReference type="Gene3D" id="1.10.418.10">
    <property type="entry name" value="Calponin-like domain"/>
    <property type="match status" value="1"/>
</dbReference>
<dbReference type="GO" id="GO:0051959">
    <property type="term" value="F:dynein light intermediate chain binding"/>
    <property type="evidence" value="ECO:0007669"/>
    <property type="project" value="TreeGrafter"/>
</dbReference>
<feature type="compositionally biased region" description="Basic and acidic residues" evidence="5">
    <location>
        <begin position="261"/>
        <end position="273"/>
    </location>
</feature>
<dbReference type="GO" id="GO:0031122">
    <property type="term" value="P:cytoplasmic microtubule organization"/>
    <property type="evidence" value="ECO:0007669"/>
    <property type="project" value="InterPro"/>
</dbReference>
<evidence type="ECO:0000256" key="4">
    <source>
        <dbReference type="SAM" id="Coils"/>
    </source>
</evidence>
<dbReference type="OrthoDB" id="49395at2759"/>
<dbReference type="GO" id="GO:0005737">
    <property type="term" value="C:cytoplasm"/>
    <property type="evidence" value="ECO:0007669"/>
    <property type="project" value="UniProtKB-SubCell"/>
</dbReference>
<dbReference type="GO" id="GO:0030705">
    <property type="term" value="P:cytoskeleton-dependent intracellular transport"/>
    <property type="evidence" value="ECO:0007669"/>
    <property type="project" value="InterPro"/>
</dbReference>
<feature type="coiled-coil region" evidence="4">
    <location>
        <begin position="783"/>
        <end position="817"/>
    </location>
</feature>
<comment type="caution">
    <text evidence="8">The sequence shown here is derived from an EMBL/GenBank/DDBJ whole genome shotgun (WGS) entry which is preliminary data.</text>
</comment>
<feature type="domain" description="Hook C-terminal" evidence="6">
    <location>
        <begin position="234"/>
        <end position="623"/>
    </location>
</feature>
<dbReference type="GO" id="GO:0005815">
    <property type="term" value="C:microtubule organizing center"/>
    <property type="evidence" value="ECO:0007669"/>
    <property type="project" value="TreeGrafter"/>
</dbReference>
<dbReference type="Pfam" id="PF19047">
    <property type="entry name" value="HOOK_N"/>
    <property type="match status" value="1"/>
</dbReference>
<dbReference type="InterPro" id="IPR043936">
    <property type="entry name" value="HOOK_N"/>
</dbReference>
<protein>
    <submittedName>
        <fullName evidence="8">Uncharacterized protein</fullName>
    </submittedName>
</protein>
<gene>
    <name evidence="8" type="ORF">CROQUDRAFT_665557</name>
</gene>
<comment type="subcellular location">
    <subcellularLocation>
        <location evidence="1">Cytoplasm</location>
    </subcellularLocation>
</comment>
<reference evidence="8" key="1">
    <citation type="submission" date="2013-11" db="EMBL/GenBank/DDBJ databases">
        <title>Genome sequence of the fusiform rust pathogen reveals effectors for host alternation and coevolution with pine.</title>
        <authorList>
            <consortium name="DOE Joint Genome Institute"/>
            <person name="Smith K."/>
            <person name="Pendleton A."/>
            <person name="Kubisiak T."/>
            <person name="Anderson C."/>
            <person name="Salamov A."/>
            <person name="Aerts A."/>
            <person name="Riley R."/>
            <person name="Clum A."/>
            <person name="Lindquist E."/>
            <person name="Ence D."/>
            <person name="Campbell M."/>
            <person name="Kronenberg Z."/>
            <person name="Feau N."/>
            <person name="Dhillon B."/>
            <person name="Hamelin R."/>
            <person name="Burleigh J."/>
            <person name="Smith J."/>
            <person name="Yandell M."/>
            <person name="Nelson C."/>
            <person name="Grigoriev I."/>
            <person name="Davis J."/>
        </authorList>
    </citation>
    <scope>NUCLEOTIDE SEQUENCE</scope>
    <source>
        <strain evidence="8">G11</strain>
    </source>
</reference>
<feature type="compositionally biased region" description="Basic and acidic residues" evidence="5">
    <location>
        <begin position="243"/>
        <end position="253"/>
    </location>
</feature>
<feature type="domain" description="HOOK N-terminal" evidence="7">
    <location>
        <begin position="39"/>
        <end position="163"/>
    </location>
</feature>
<evidence type="ECO:0000313" key="9">
    <source>
        <dbReference type="Proteomes" id="UP000886653"/>
    </source>
</evidence>